<dbReference type="AlphaFoldDB" id="A0A0G1PKV6"/>
<comment type="caution">
    <text evidence="2">The sequence shown here is derived from an EMBL/GenBank/DDBJ whole genome shotgun (WGS) entry which is preliminary data.</text>
</comment>
<evidence type="ECO:0000313" key="3">
    <source>
        <dbReference type="Proteomes" id="UP000034794"/>
    </source>
</evidence>
<evidence type="ECO:0000256" key="1">
    <source>
        <dbReference type="SAM" id="MobiDB-lite"/>
    </source>
</evidence>
<dbReference type="EMBL" id="LCMI01000004">
    <property type="protein sequence ID" value="KKU33366.1"/>
    <property type="molecule type" value="Genomic_DNA"/>
</dbReference>
<feature type="region of interest" description="Disordered" evidence="1">
    <location>
        <begin position="1"/>
        <end position="29"/>
    </location>
</feature>
<accession>A0A0G1PKV6</accession>
<protein>
    <submittedName>
        <fullName evidence="2">Uncharacterized protein</fullName>
    </submittedName>
</protein>
<feature type="region of interest" description="Disordered" evidence="1">
    <location>
        <begin position="64"/>
        <end position="83"/>
    </location>
</feature>
<dbReference type="Proteomes" id="UP000034794">
    <property type="component" value="Unassembled WGS sequence"/>
</dbReference>
<sequence length="83" mass="9384">MVGLSQTDEMTKASARNNRGRSEGDKLTVSLPLTKLRRHQAIMERLARKLTRYSLLKLKASTVMGKKKSGVRKAKTKGINWRT</sequence>
<gene>
    <name evidence="2" type="ORF">UX47_C0004G0011</name>
</gene>
<name>A0A0G1PKV6_9BACT</name>
<reference evidence="2 3" key="1">
    <citation type="journal article" date="2015" name="Nature">
        <title>rRNA introns, odd ribosomes, and small enigmatic genomes across a large radiation of phyla.</title>
        <authorList>
            <person name="Brown C.T."/>
            <person name="Hug L.A."/>
            <person name="Thomas B.C."/>
            <person name="Sharon I."/>
            <person name="Castelle C.J."/>
            <person name="Singh A."/>
            <person name="Wilkins M.J."/>
            <person name="Williams K.H."/>
            <person name="Banfield J.F."/>
        </authorList>
    </citation>
    <scope>NUCLEOTIDE SEQUENCE [LARGE SCALE GENOMIC DNA]</scope>
</reference>
<organism evidence="2 3">
    <name type="scientific">Candidatus Collierbacteria bacterium GW2011_GWA2_46_26</name>
    <dbReference type="NCBI Taxonomy" id="1618381"/>
    <lineage>
        <taxon>Bacteria</taxon>
        <taxon>Candidatus Collieribacteriota</taxon>
    </lineage>
</organism>
<feature type="compositionally biased region" description="Basic residues" evidence="1">
    <location>
        <begin position="65"/>
        <end position="76"/>
    </location>
</feature>
<proteinExistence type="predicted"/>
<evidence type="ECO:0000313" key="2">
    <source>
        <dbReference type="EMBL" id="KKU33366.1"/>
    </source>
</evidence>